<organism evidence="10">
    <name type="scientific">Periophthalmus modestus</name>
    <name type="common">shuttles hoppfish</name>
    <dbReference type="NCBI Taxonomy" id="146921"/>
    <lineage>
        <taxon>Eukaryota</taxon>
        <taxon>Metazoa</taxon>
        <taxon>Chordata</taxon>
        <taxon>Craniata</taxon>
        <taxon>Vertebrata</taxon>
        <taxon>Euteleostomi</taxon>
        <taxon>Actinopterygii</taxon>
        <taxon>Neopterygii</taxon>
        <taxon>Teleostei</taxon>
        <taxon>Neoteleostei</taxon>
        <taxon>Acanthomorphata</taxon>
        <taxon>Gobiaria</taxon>
        <taxon>Gobiiformes</taxon>
        <taxon>Gobioidei</taxon>
        <taxon>Gobiidae</taxon>
        <taxon>Oxudercinae</taxon>
        <taxon>Periophthalmus</taxon>
    </lineage>
</organism>
<dbReference type="PROSITE" id="PS00779">
    <property type="entry name" value="GLYCO_HORMONE_ALPHA_1"/>
    <property type="match status" value="1"/>
</dbReference>
<gene>
    <name evidence="10" type="primary">GPH a</name>
</gene>
<dbReference type="GO" id="GO:0016913">
    <property type="term" value="F:follicle-stimulating hormone activity"/>
    <property type="evidence" value="ECO:0007669"/>
    <property type="project" value="TreeGrafter"/>
</dbReference>
<evidence type="ECO:0000256" key="1">
    <source>
        <dbReference type="ARBA" id="ARBA00004613"/>
    </source>
</evidence>
<dbReference type="SMART" id="SM00067">
    <property type="entry name" value="GHA"/>
    <property type="match status" value="1"/>
</dbReference>
<evidence type="ECO:0000313" key="10">
    <source>
        <dbReference type="EMBL" id="BAF43299.1"/>
    </source>
</evidence>
<protein>
    <recommendedName>
        <fullName evidence="9">Glycoprotein hormones alpha chain</fullName>
    </recommendedName>
</protein>
<dbReference type="Pfam" id="PF00236">
    <property type="entry name" value="Hormone_6"/>
    <property type="match status" value="1"/>
</dbReference>
<dbReference type="GO" id="GO:0016914">
    <property type="term" value="C:follicle-stimulating hormone complex"/>
    <property type="evidence" value="ECO:0007669"/>
    <property type="project" value="TreeGrafter"/>
</dbReference>
<dbReference type="SUPFAM" id="SSF57501">
    <property type="entry name" value="Cystine-knot cytokines"/>
    <property type="match status" value="1"/>
</dbReference>
<comment type="function">
    <text evidence="7">Shared alpha chain of heterodimeric glycoprotein hormones. These hormones bind specific receptors on target cells that in turn activate downstream signaling pathways. Involved in gametogenesis and steroidogenesis.</text>
</comment>
<name>A1ILL6_9GOBI</name>
<keyword evidence="9" id="KW-0732">Signal</keyword>
<proteinExistence type="evidence at transcript level"/>
<accession>A1ILL6</accession>
<evidence type="ECO:0000256" key="7">
    <source>
        <dbReference type="ARBA" id="ARBA00057057"/>
    </source>
</evidence>
<evidence type="ECO:0000256" key="4">
    <source>
        <dbReference type="ARBA" id="ARBA00022702"/>
    </source>
</evidence>
<dbReference type="PRINTS" id="PR00274">
    <property type="entry name" value="GLYCOHORMONE"/>
</dbReference>
<evidence type="ECO:0000256" key="6">
    <source>
        <dbReference type="ARBA" id="ARBA00023180"/>
    </source>
</evidence>
<comment type="subcellular location">
    <subcellularLocation>
        <location evidence="1 9">Secreted</location>
    </subcellularLocation>
</comment>
<dbReference type="Gene3D" id="2.10.90.10">
    <property type="entry name" value="Cystine-knot cytokines"/>
    <property type="match status" value="1"/>
</dbReference>
<dbReference type="PROSITE" id="PS00780">
    <property type="entry name" value="GLYCO_HORMONE_ALPHA_2"/>
    <property type="match status" value="1"/>
</dbReference>
<evidence type="ECO:0000256" key="9">
    <source>
        <dbReference type="RuleBase" id="RU362129"/>
    </source>
</evidence>
<dbReference type="PROSITE" id="PS50277">
    <property type="entry name" value="GLYCO_HORMONE_ALPHA_3"/>
    <property type="match status" value="1"/>
</dbReference>
<keyword evidence="3 9" id="KW-0964">Secreted</keyword>
<evidence type="ECO:0000256" key="2">
    <source>
        <dbReference type="ARBA" id="ARBA00009128"/>
    </source>
</evidence>
<feature type="chain" id="PRO_5005395929" description="Glycoprotein hormones alpha chain" evidence="9">
    <location>
        <begin position="30"/>
        <end position="119"/>
    </location>
</feature>
<dbReference type="FunFam" id="2.10.90.10:FF:000011">
    <property type="entry name" value="Glycoprotein hormones alpha chain"/>
    <property type="match status" value="1"/>
</dbReference>
<comment type="subunit">
    <text evidence="9">Heterodimer of an alpha and a beta chain.</text>
</comment>
<dbReference type="GO" id="GO:0010893">
    <property type="term" value="P:positive regulation of steroid biosynthetic process"/>
    <property type="evidence" value="ECO:0007669"/>
    <property type="project" value="TreeGrafter"/>
</dbReference>
<evidence type="ECO:0000256" key="5">
    <source>
        <dbReference type="ARBA" id="ARBA00023157"/>
    </source>
</evidence>
<evidence type="ECO:0000256" key="8">
    <source>
        <dbReference type="ARBA" id="ARBA00063097"/>
    </source>
</evidence>
<dbReference type="InterPro" id="IPR000476">
    <property type="entry name" value="Glyco_hormone"/>
</dbReference>
<dbReference type="GO" id="GO:0006590">
    <property type="term" value="P:thyroid hormone generation"/>
    <property type="evidence" value="ECO:0007669"/>
    <property type="project" value="TreeGrafter"/>
</dbReference>
<dbReference type="PANTHER" id="PTHR11509">
    <property type="entry name" value="GLYCOPROTEIN HORMONE ALPHA CHAIN"/>
    <property type="match status" value="1"/>
</dbReference>
<dbReference type="EMBL" id="AB288233">
    <property type="protein sequence ID" value="BAF43299.1"/>
    <property type="molecule type" value="mRNA"/>
</dbReference>
<comment type="subunit">
    <text evidence="8">Heterodimer. Glycoprotein hormones are heterodimers composed of a common alpha chain described here and a unique beta chain which confers their biological specificity to the different hormones.</text>
</comment>
<dbReference type="GO" id="GO:0005615">
    <property type="term" value="C:extracellular space"/>
    <property type="evidence" value="ECO:0007669"/>
    <property type="project" value="TreeGrafter"/>
</dbReference>
<sequence length="119" mass="13405">MVILAMMGSVKSRGISVLLLTLFLYLVDTYTYSDGCEECSLKKNGPFSRERPVYQCSGCCFSRAYPTPLRAMKTMANPKNITSEAKCCVAKHSYETEVRGIPVRNHTECHCSTCYFHKV</sequence>
<keyword evidence="4 9" id="KW-0372">Hormone</keyword>
<comment type="similarity">
    <text evidence="2 9">Belongs to the glycoprotein hormones subunit alpha family.</text>
</comment>
<dbReference type="PANTHER" id="PTHR11509:SF0">
    <property type="entry name" value="GLYCOPROTEIN HORMONES ALPHA CHAIN"/>
    <property type="match status" value="1"/>
</dbReference>
<feature type="signal peptide" evidence="9">
    <location>
        <begin position="1"/>
        <end position="29"/>
    </location>
</feature>
<reference evidence="10" key="1">
    <citation type="submission" date="2006-12" db="EMBL/GenBank/DDBJ databases">
        <title>Molecular cloning of glycoprotein hormone alpha subunit in mudskipper, periophthalmus modestus.</title>
        <authorList>
            <person name="Soyano K."/>
            <person name="Higuchi T."/>
            <person name="Takushima M."/>
            <person name="Aoki J."/>
            <person name="Nagae M."/>
        </authorList>
    </citation>
    <scope>NUCLEOTIDE SEQUENCE</scope>
    <source>
        <tissue evidence="10">Pituitary</tissue>
    </source>
</reference>
<dbReference type="AlphaFoldDB" id="A1ILL6"/>
<dbReference type="InterPro" id="IPR029034">
    <property type="entry name" value="Cystine-knot_cytokine"/>
</dbReference>
<keyword evidence="6 9" id="KW-0325">Glycoprotein</keyword>
<evidence type="ECO:0000256" key="3">
    <source>
        <dbReference type="ARBA" id="ARBA00022525"/>
    </source>
</evidence>
<keyword evidence="5" id="KW-1015">Disulfide bond</keyword>